<protein>
    <submittedName>
        <fullName evidence="4">GvpL/GvpF family gas vesicle protein</fullName>
    </submittedName>
</protein>
<dbReference type="InterPro" id="IPR009430">
    <property type="entry name" value="GvpL/GvpF"/>
</dbReference>
<evidence type="ECO:0000256" key="2">
    <source>
        <dbReference type="ARBA" id="ARBA00035108"/>
    </source>
</evidence>
<accession>A0ABN2P1V2</accession>
<sequence length="255" mass="27241">MTDATVYVYGVIRAGQELPAGRSGVGSPPAPLRPLPAGRLSAVVSSAPAGLRARRRDLMAHQETLLALAEDGPVLPMRFGMVSPDEETVVRRLSEEEEQHLEALERLDGQLEMNLKVFPAEDSLADLVREDPQIRLLHEASRRRPGYEASLRLGEAIATGLHRRAAVAAAEAVRRLTPRSTATAAGPEVTGCVLNTSFLVPRDAVAGFRADAERCAGEHGAHAEMRITGPLPCFSFVPDPSRNGQPPLRAAAGPS</sequence>
<dbReference type="Proteomes" id="UP001501303">
    <property type="component" value="Unassembled WGS sequence"/>
</dbReference>
<evidence type="ECO:0000313" key="5">
    <source>
        <dbReference type="Proteomes" id="UP001501303"/>
    </source>
</evidence>
<organism evidence="4 5">
    <name type="scientific">Streptomyces sodiiphilus</name>
    <dbReference type="NCBI Taxonomy" id="226217"/>
    <lineage>
        <taxon>Bacteria</taxon>
        <taxon>Bacillati</taxon>
        <taxon>Actinomycetota</taxon>
        <taxon>Actinomycetes</taxon>
        <taxon>Kitasatosporales</taxon>
        <taxon>Streptomycetaceae</taxon>
        <taxon>Streptomyces</taxon>
    </lineage>
</organism>
<name>A0ABN2P1V2_9ACTN</name>
<evidence type="ECO:0000313" key="4">
    <source>
        <dbReference type="EMBL" id="GAA1909272.1"/>
    </source>
</evidence>
<gene>
    <name evidence="4" type="ORF">GCM10009716_19040</name>
</gene>
<dbReference type="PANTHER" id="PTHR36852:SF1">
    <property type="entry name" value="PROTEIN GVPL 2"/>
    <property type="match status" value="1"/>
</dbReference>
<proteinExistence type="inferred from homology"/>
<evidence type="ECO:0000256" key="1">
    <source>
        <dbReference type="ARBA" id="ARBA00022987"/>
    </source>
</evidence>
<dbReference type="Pfam" id="PF06386">
    <property type="entry name" value="GvpL_GvpF"/>
    <property type="match status" value="1"/>
</dbReference>
<reference evidence="4 5" key="1">
    <citation type="journal article" date="2019" name="Int. J. Syst. Evol. Microbiol.">
        <title>The Global Catalogue of Microorganisms (GCM) 10K type strain sequencing project: providing services to taxonomists for standard genome sequencing and annotation.</title>
        <authorList>
            <consortium name="The Broad Institute Genomics Platform"/>
            <consortium name="The Broad Institute Genome Sequencing Center for Infectious Disease"/>
            <person name="Wu L."/>
            <person name="Ma J."/>
        </authorList>
    </citation>
    <scope>NUCLEOTIDE SEQUENCE [LARGE SCALE GENOMIC DNA]</scope>
    <source>
        <strain evidence="4 5">JCM 13581</strain>
    </source>
</reference>
<dbReference type="PANTHER" id="PTHR36852">
    <property type="entry name" value="PROTEIN GVPL 2"/>
    <property type="match status" value="1"/>
</dbReference>
<keyword evidence="5" id="KW-1185">Reference proteome</keyword>
<comment type="caution">
    <text evidence="4">The sequence shown here is derived from an EMBL/GenBank/DDBJ whole genome shotgun (WGS) entry which is preliminary data.</text>
</comment>
<keyword evidence="1" id="KW-0304">Gas vesicle</keyword>
<dbReference type="EMBL" id="BAAAMJ010000015">
    <property type="protein sequence ID" value="GAA1909272.1"/>
    <property type="molecule type" value="Genomic_DNA"/>
</dbReference>
<dbReference type="RefSeq" id="WP_344260361.1">
    <property type="nucleotide sequence ID" value="NZ_BAAAMJ010000015.1"/>
</dbReference>
<evidence type="ECO:0000256" key="3">
    <source>
        <dbReference type="ARBA" id="ARBA00035643"/>
    </source>
</evidence>
<comment type="subcellular location">
    <subcellularLocation>
        <location evidence="2">Gas vesicle</location>
    </subcellularLocation>
</comment>
<comment type="similarity">
    <text evidence="3">Belongs to the gas vesicle GvpF/GvpL family.</text>
</comment>